<gene>
    <name evidence="1" type="ORF">QSPPMHGG_CDS0027</name>
</gene>
<protein>
    <submittedName>
        <fullName evidence="1">Uncharacterized protein</fullName>
    </submittedName>
</protein>
<evidence type="ECO:0000313" key="1">
    <source>
        <dbReference type="EMBL" id="XCH40883.1"/>
    </source>
</evidence>
<proteinExistence type="predicted"/>
<organism evidence="1">
    <name type="scientific">Salmonella phage vB_SEnST11_KE26</name>
    <dbReference type="NCBI Taxonomy" id="3161177"/>
    <lineage>
        <taxon>Viruses</taxon>
        <taxon>Duplodnaviria</taxon>
        <taxon>Heunggongvirae</taxon>
        <taxon>Uroviricota</taxon>
        <taxon>Caudoviricetes</taxon>
        <taxon>Rosemountvirus</taxon>
    </lineage>
</organism>
<name>A0AAU8GH63_9CAUD</name>
<reference evidence="1" key="1">
    <citation type="submission" date="2024-05" db="EMBL/GenBank/DDBJ databases">
        <authorList>
            <person name="Mugo M.M."/>
            <person name="Musyoki A.M."/>
            <person name="Makumi A.M."/>
            <person name="Mutai I."/>
            <person name="Drechsel O."/>
            <person name="Kering K.K."/>
            <person name="Muturi P."/>
            <person name="Mbae C.K."/>
            <person name="Kariuki S.M."/>
        </authorList>
    </citation>
    <scope>NUCLEOTIDE SEQUENCE</scope>
</reference>
<accession>A0AAU8GH63</accession>
<dbReference type="EMBL" id="PP856725">
    <property type="protein sequence ID" value="XCH40883.1"/>
    <property type="molecule type" value="Genomic_DNA"/>
</dbReference>
<sequence length="395" mass="45065">MSILSYLRNALRANWKADCNSRVDAWVDSVQDRLDVPERPFVICIDRVNLDKYCSGKPVLDLDFNPLPYWTAEELIEVQTNPQKEVKTMAQVFDKNGKAHNAINFVICVDEGSTSLLTQGKVYANLGSFGGQHDNIWVIDDRGLKQNFSRERFQPFVKENLEWAQAVQPKVNLEFGKLYRVSKTKDGASTSAPSNQIYCVDETGSWMVYGCPAFKRNIKVTYSEQYLAAKMQAAYGKKEEQPKALVLDFNALERRVMTAAAIVQEEPIRYAQVQFEDGGKLYTYKYRGQVNIGDEAVVRVENKMYPELCGTKVVEVVNVLDHNPTHYDLKWLVSVVDLGMYRARQQAEENLKAAEAALDKRVQEMMRGDMLRMMAERDPEIAMLLKSIDQLKSLL</sequence>